<gene>
    <name evidence="12" type="ORF">SO694_00057172</name>
</gene>
<evidence type="ECO:0000313" key="13">
    <source>
        <dbReference type="Proteomes" id="UP001363151"/>
    </source>
</evidence>
<dbReference type="PANTHER" id="PTHR48041:SF91">
    <property type="entry name" value="ABC TRANSPORTER G FAMILY MEMBER 28"/>
    <property type="match status" value="1"/>
</dbReference>
<dbReference type="SUPFAM" id="SSF52540">
    <property type="entry name" value="P-loop containing nucleoside triphosphate hydrolases"/>
    <property type="match status" value="1"/>
</dbReference>
<keyword evidence="4" id="KW-0547">Nucleotide-binding</keyword>
<dbReference type="PANTHER" id="PTHR48041">
    <property type="entry name" value="ABC TRANSPORTER G FAMILY MEMBER 28"/>
    <property type="match status" value="1"/>
</dbReference>
<evidence type="ECO:0000256" key="4">
    <source>
        <dbReference type="ARBA" id="ARBA00022741"/>
    </source>
</evidence>
<feature type="transmembrane region" description="Helical" evidence="9">
    <location>
        <begin position="979"/>
        <end position="1004"/>
    </location>
</feature>
<evidence type="ECO:0000256" key="5">
    <source>
        <dbReference type="ARBA" id="ARBA00022840"/>
    </source>
</evidence>
<accession>A0ABR1FX79</accession>
<comment type="caution">
    <text evidence="12">The sequence shown here is derived from an EMBL/GenBank/DDBJ whole genome shotgun (WGS) entry which is preliminary data.</text>
</comment>
<dbReference type="InterPro" id="IPR003439">
    <property type="entry name" value="ABC_transporter-like_ATP-bd"/>
</dbReference>
<feature type="transmembrane region" description="Helical" evidence="9">
    <location>
        <begin position="869"/>
        <end position="888"/>
    </location>
</feature>
<dbReference type="InterPro" id="IPR027417">
    <property type="entry name" value="P-loop_NTPase"/>
</dbReference>
<protein>
    <recommendedName>
        <fullName evidence="11">ABC transporter domain-containing protein</fullName>
    </recommendedName>
</protein>
<feature type="chain" id="PRO_5045085974" description="ABC transporter domain-containing protein" evidence="10">
    <location>
        <begin position="19"/>
        <end position="1356"/>
    </location>
</feature>
<evidence type="ECO:0000256" key="7">
    <source>
        <dbReference type="ARBA" id="ARBA00023136"/>
    </source>
</evidence>
<feature type="region of interest" description="Disordered" evidence="8">
    <location>
        <begin position="1324"/>
        <end position="1356"/>
    </location>
</feature>
<dbReference type="InterPro" id="IPR050352">
    <property type="entry name" value="ABCG_transporters"/>
</dbReference>
<evidence type="ECO:0000256" key="1">
    <source>
        <dbReference type="ARBA" id="ARBA00004141"/>
    </source>
</evidence>
<sequence>MRSAALVAASSLAAGAAALDFLHAYQVDGSSDAVTHDCDAYATYADDSRSKPLFFAAAETLGGLNASLAVAPCVVLWLGTNPGGTTPKGDAPPGRLAATPGGILDELDAGGCAVVYLDECRPAAYVAENAAAYRAAATYLLSLGAGLGATKVVVGGPASGGAQALQLVDWLAGEWGARGGAAATTFLAVADSAWSLAARDAAPDAIADAAADAAAVLYADASCAAAYAGRERLCLRAAVVAAYVDAPAFWVAHHYDYAALLDQYPGGVGDEADAVGVEKLGATLRDSAESGVRGQASKTSDTLFSVACANHGTIAAVDRDLFSRRADKGHVKLKSWLDAGAWGELRAASSDPLKATLLAWIARGASDPGALVRDACDSFLCNPTCPSSIAFRSPRNPPPRTALRFGLGSLFPVALLAMLVLGHLPGVWARARKIERGLAPGAAPGAGDRSRARSGTLARRVAAGTEGVLDVIADAVADLEGDATMTKAAYDETLRSDLDKMVLRCDGLSYWAPRRRGAPPFRILHGVSTTVAQRSITAVMGPSGSGKSTLLEVVCGARTAGSIAGDLALSGASLLAGGPSRRLRDWYRTSSAFVPQQDVFLSSLTVRQFAAHLALLVLPAGLETAAKARAAYELLERVRLHEALDTRIGDGGVAIPGGLSGGQRRRLSVFQHTLAAKQFLFLDEPTSGLDATSSLVLLACLDAMKNGDGGKCVVLTIHQPRQEVFDYMDQVVVLVKGRVAYDGRRGGLDVIWRHNPDVADIVAGAEGVSPPDLMLDVLDAVQSRAASRGVAAIEAHVRLMEEHAEPAAEPPSPGTRSMPVADRLARIADLKRQAGFSAETGVALANTRVRYVAALLFRRRVLTHGFSKYVANGAAFLVASLFVGAMLRRAYRRAMYLALLFATIGPSVLALLCASFQNYLLEPTESAVYEREVAAGQTSLAPHVAALWLFDSSSALLYALLFALPLWPLAGMPSEYVPWLLLITCMHAVAIAAVMQGILCWLGLGKPRNMPALSVGNALVLVFSGLAVHVQDAWPAMRPFVLLSPNTWANAAIARTAVWRLDDVTDFYGKANLSEWLQNSGVFGVAQLGYDATVLGVDLTTGTALGVLVAWHVAARALGLLGFWVNNREQRIRNRDAGGFAAAERDVAWPELAPAKEAYAPSSLGVALDRLEEHVGGNGARTWSNVLLFSDFYFTAAYVCLGAREEDGDFMLAWRVVSTVAYVALLASELRVFRLSLADVLVKLGRRVDAEAADLKRACLGAAGLVALANGLNVAQAAALDARLGAQVAVNALALAARYALYRHCEKTLFGKIQKFTLLAAEGDDAPRPDSGTVELRSARNPMAAPREPALRMPGT</sequence>
<evidence type="ECO:0000259" key="11">
    <source>
        <dbReference type="PROSITE" id="PS50893"/>
    </source>
</evidence>
<organism evidence="12 13">
    <name type="scientific">Aureococcus anophagefferens</name>
    <name type="common">Harmful bloom alga</name>
    <dbReference type="NCBI Taxonomy" id="44056"/>
    <lineage>
        <taxon>Eukaryota</taxon>
        <taxon>Sar</taxon>
        <taxon>Stramenopiles</taxon>
        <taxon>Ochrophyta</taxon>
        <taxon>Pelagophyceae</taxon>
        <taxon>Pelagomonadales</taxon>
        <taxon>Pelagomonadaceae</taxon>
        <taxon>Aureococcus</taxon>
    </lineage>
</organism>
<evidence type="ECO:0000256" key="6">
    <source>
        <dbReference type="ARBA" id="ARBA00022989"/>
    </source>
</evidence>
<evidence type="ECO:0000256" key="8">
    <source>
        <dbReference type="SAM" id="MobiDB-lite"/>
    </source>
</evidence>
<dbReference type="Pfam" id="PF00005">
    <property type="entry name" value="ABC_tran"/>
    <property type="match status" value="1"/>
</dbReference>
<feature type="transmembrane region" description="Helical" evidence="9">
    <location>
        <begin position="1104"/>
        <end position="1125"/>
    </location>
</feature>
<keyword evidence="6 9" id="KW-1133">Transmembrane helix</keyword>
<name>A0ABR1FX79_AURAN</name>
<evidence type="ECO:0000256" key="3">
    <source>
        <dbReference type="ARBA" id="ARBA00022692"/>
    </source>
</evidence>
<keyword evidence="13" id="KW-1185">Reference proteome</keyword>
<dbReference type="SMART" id="SM00382">
    <property type="entry name" value="AAA"/>
    <property type="match status" value="1"/>
</dbReference>
<feature type="domain" description="ABC transporter" evidence="11">
    <location>
        <begin position="503"/>
        <end position="761"/>
    </location>
</feature>
<feature type="transmembrane region" description="Helical" evidence="9">
    <location>
        <begin position="894"/>
        <end position="914"/>
    </location>
</feature>
<dbReference type="PROSITE" id="PS50893">
    <property type="entry name" value="ABC_TRANSPORTER_2"/>
    <property type="match status" value="1"/>
</dbReference>
<evidence type="ECO:0000313" key="12">
    <source>
        <dbReference type="EMBL" id="KAK7240585.1"/>
    </source>
</evidence>
<evidence type="ECO:0000256" key="2">
    <source>
        <dbReference type="ARBA" id="ARBA00022448"/>
    </source>
</evidence>
<keyword evidence="10" id="KW-0732">Signal</keyword>
<dbReference type="Proteomes" id="UP001363151">
    <property type="component" value="Unassembled WGS sequence"/>
</dbReference>
<reference evidence="12 13" key="1">
    <citation type="submission" date="2024-03" db="EMBL/GenBank/DDBJ databases">
        <title>Aureococcus anophagefferens CCMP1851 and Kratosvirus quantuckense: Draft genome of a second virus-susceptible host strain in the model system.</title>
        <authorList>
            <person name="Chase E."/>
            <person name="Truchon A.R."/>
            <person name="Schepens W."/>
            <person name="Wilhelm S.W."/>
        </authorList>
    </citation>
    <scope>NUCLEOTIDE SEQUENCE [LARGE SCALE GENOMIC DNA]</scope>
    <source>
        <strain evidence="12 13">CCMP1851</strain>
    </source>
</reference>
<keyword evidence="2" id="KW-0813">Transport</keyword>
<feature type="transmembrane region" description="Helical" evidence="9">
    <location>
        <begin position="1011"/>
        <end position="1030"/>
    </location>
</feature>
<feature type="transmembrane region" description="Helical" evidence="9">
    <location>
        <begin position="946"/>
        <end position="967"/>
    </location>
</feature>
<dbReference type="InterPro" id="IPR003593">
    <property type="entry name" value="AAA+_ATPase"/>
</dbReference>
<keyword evidence="5" id="KW-0067">ATP-binding</keyword>
<evidence type="ECO:0000256" key="10">
    <source>
        <dbReference type="SAM" id="SignalP"/>
    </source>
</evidence>
<keyword evidence="7 9" id="KW-0472">Membrane</keyword>
<evidence type="ECO:0000256" key="9">
    <source>
        <dbReference type="SAM" id="Phobius"/>
    </source>
</evidence>
<feature type="signal peptide" evidence="10">
    <location>
        <begin position="1"/>
        <end position="18"/>
    </location>
</feature>
<dbReference type="EMBL" id="JBBJCI010000210">
    <property type="protein sequence ID" value="KAK7240585.1"/>
    <property type="molecule type" value="Genomic_DNA"/>
</dbReference>
<keyword evidence="3 9" id="KW-0812">Transmembrane</keyword>
<dbReference type="Gene3D" id="3.40.50.300">
    <property type="entry name" value="P-loop containing nucleotide triphosphate hydrolases"/>
    <property type="match status" value="1"/>
</dbReference>
<proteinExistence type="predicted"/>
<comment type="subcellular location">
    <subcellularLocation>
        <location evidence="1">Membrane</location>
        <topology evidence="1">Multi-pass membrane protein</topology>
    </subcellularLocation>
</comment>